<evidence type="ECO:0000256" key="3">
    <source>
        <dbReference type="ARBA" id="ARBA00022448"/>
    </source>
</evidence>
<evidence type="ECO:0000256" key="1">
    <source>
        <dbReference type="ARBA" id="ARBA00004651"/>
    </source>
</evidence>
<dbReference type="Gene3D" id="1.10.3470.10">
    <property type="entry name" value="ABC transporter involved in vitamin B12 uptake, BtuC"/>
    <property type="match status" value="1"/>
</dbReference>
<evidence type="ECO:0000256" key="7">
    <source>
        <dbReference type="ARBA" id="ARBA00023136"/>
    </source>
</evidence>
<proteinExistence type="inferred from homology"/>
<feature type="transmembrane region" description="Helical" evidence="9">
    <location>
        <begin position="66"/>
        <end position="86"/>
    </location>
</feature>
<evidence type="ECO:0000256" key="4">
    <source>
        <dbReference type="ARBA" id="ARBA00022475"/>
    </source>
</evidence>
<sequence>MTDFAMLALDPNVQWILFGSLLLGLCSGVIGSFAYLRKQSLMGDALSHAALPGVCLAFLITGSKSIFGFLAGAAIAGVAATVGIGLLTRYSRIKPDSAIAAVLSVFFGFGLMLLTEIQHSGSGNQSGLDKFLFGQAASMVASDVYTMVIVSIGLLTVCSLLFKEFKLLSFDPGFARGLGYPVAILDQLMMLLIVIAVVAGIQAVGVVLMAALLITPAVSARYWTDRLGVMIALAGLFGALSGAIGTLISASGNNLPTGPLSVLCATALFVFSVVFAPRRGLIGKLRTRAEARKALLAVAQTAAVTQGKGEAI</sequence>
<name>A0ABV6DNL4_9BACL</name>
<keyword evidence="4" id="KW-1003">Cell membrane</keyword>
<reference evidence="10 11" key="1">
    <citation type="submission" date="2024-09" db="EMBL/GenBank/DDBJ databases">
        <authorList>
            <person name="Sun Q."/>
            <person name="Mori K."/>
        </authorList>
    </citation>
    <scope>NUCLEOTIDE SEQUENCE [LARGE SCALE GENOMIC DNA]</scope>
    <source>
        <strain evidence="10 11">CCM 7759</strain>
    </source>
</reference>
<evidence type="ECO:0000313" key="11">
    <source>
        <dbReference type="Proteomes" id="UP001589776"/>
    </source>
</evidence>
<organism evidence="10 11">
    <name type="scientific">Paenibacillus chartarius</name>
    <dbReference type="NCBI Taxonomy" id="747481"/>
    <lineage>
        <taxon>Bacteria</taxon>
        <taxon>Bacillati</taxon>
        <taxon>Bacillota</taxon>
        <taxon>Bacilli</taxon>
        <taxon>Bacillales</taxon>
        <taxon>Paenibacillaceae</taxon>
        <taxon>Paenibacillus</taxon>
    </lineage>
</organism>
<feature type="transmembrane region" description="Helical" evidence="9">
    <location>
        <begin position="136"/>
        <end position="162"/>
    </location>
</feature>
<evidence type="ECO:0000256" key="5">
    <source>
        <dbReference type="ARBA" id="ARBA00022692"/>
    </source>
</evidence>
<dbReference type="Proteomes" id="UP001589776">
    <property type="component" value="Unassembled WGS sequence"/>
</dbReference>
<gene>
    <name evidence="10" type="ORF">ACFFK0_17560</name>
</gene>
<feature type="transmembrane region" description="Helical" evidence="9">
    <location>
        <begin position="15"/>
        <end position="36"/>
    </location>
</feature>
<comment type="caution">
    <text evidence="10">The sequence shown here is derived from an EMBL/GenBank/DDBJ whole genome shotgun (WGS) entry which is preliminary data.</text>
</comment>
<keyword evidence="11" id="KW-1185">Reference proteome</keyword>
<comment type="similarity">
    <text evidence="2 8">Belongs to the ABC-3 integral membrane protein family.</text>
</comment>
<evidence type="ECO:0000256" key="8">
    <source>
        <dbReference type="RuleBase" id="RU003943"/>
    </source>
</evidence>
<keyword evidence="7 9" id="KW-0472">Membrane</keyword>
<accession>A0ABV6DNL4</accession>
<dbReference type="Pfam" id="PF00950">
    <property type="entry name" value="ABC-3"/>
    <property type="match status" value="1"/>
</dbReference>
<feature type="transmembrane region" description="Helical" evidence="9">
    <location>
        <begin position="260"/>
        <end position="278"/>
    </location>
</feature>
<dbReference type="PANTHER" id="PTHR30477">
    <property type="entry name" value="ABC-TRANSPORTER METAL-BINDING PROTEIN"/>
    <property type="match status" value="1"/>
</dbReference>
<feature type="transmembrane region" description="Helical" evidence="9">
    <location>
        <begin position="227"/>
        <end position="248"/>
    </location>
</feature>
<dbReference type="CDD" id="cd06550">
    <property type="entry name" value="TM_ABC_iron-siderophores_like"/>
    <property type="match status" value="1"/>
</dbReference>
<keyword evidence="6 9" id="KW-1133">Transmembrane helix</keyword>
<comment type="subcellular location">
    <subcellularLocation>
        <location evidence="1 8">Cell membrane</location>
        <topology evidence="1 8">Multi-pass membrane protein</topology>
    </subcellularLocation>
</comment>
<dbReference type="EMBL" id="JBHLWN010000071">
    <property type="protein sequence ID" value="MFC0214239.1"/>
    <property type="molecule type" value="Genomic_DNA"/>
</dbReference>
<dbReference type="SUPFAM" id="SSF81345">
    <property type="entry name" value="ABC transporter involved in vitamin B12 uptake, BtuC"/>
    <property type="match status" value="1"/>
</dbReference>
<evidence type="ECO:0000313" key="10">
    <source>
        <dbReference type="EMBL" id="MFC0214239.1"/>
    </source>
</evidence>
<evidence type="ECO:0000256" key="2">
    <source>
        <dbReference type="ARBA" id="ARBA00008034"/>
    </source>
</evidence>
<evidence type="ECO:0000256" key="9">
    <source>
        <dbReference type="SAM" id="Phobius"/>
    </source>
</evidence>
<dbReference type="PANTHER" id="PTHR30477:SF3">
    <property type="entry name" value="METAL TRANSPORT SYSTEM MEMBRANE PROTEIN CT_069-RELATED"/>
    <property type="match status" value="1"/>
</dbReference>
<keyword evidence="3 8" id="KW-0813">Transport</keyword>
<protein>
    <submittedName>
        <fullName evidence="10">Metal ABC transporter permease</fullName>
    </submittedName>
</protein>
<feature type="transmembrane region" description="Helical" evidence="9">
    <location>
        <begin position="98"/>
        <end position="115"/>
    </location>
</feature>
<dbReference type="InterPro" id="IPR001626">
    <property type="entry name" value="ABC_TroCD"/>
</dbReference>
<keyword evidence="5 8" id="KW-0812">Transmembrane</keyword>
<feature type="transmembrane region" description="Helical" evidence="9">
    <location>
        <begin position="188"/>
        <end position="215"/>
    </location>
</feature>
<evidence type="ECO:0000256" key="6">
    <source>
        <dbReference type="ARBA" id="ARBA00022989"/>
    </source>
</evidence>
<dbReference type="InterPro" id="IPR037294">
    <property type="entry name" value="ABC_BtuC-like"/>
</dbReference>
<dbReference type="RefSeq" id="WP_377471595.1">
    <property type="nucleotide sequence ID" value="NZ_JBHLWN010000071.1"/>
</dbReference>